<feature type="transmembrane region" description="Helical" evidence="10">
    <location>
        <begin position="472"/>
        <end position="494"/>
    </location>
</feature>
<keyword evidence="5" id="KW-0547">Nucleotide-binding</keyword>
<accession>A0A226DF65</accession>
<evidence type="ECO:0000256" key="9">
    <source>
        <dbReference type="SAM" id="MobiDB-lite"/>
    </source>
</evidence>
<keyword evidence="4" id="KW-0677">Repeat</keyword>
<dbReference type="CDD" id="cd03263">
    <property type="entry name" value="ABC_subfamily_A"/>
    <property type="match status" value="2"/>
</dbReference>
<dbReference type="PROSITE" id="PS50893">
    <property type="entry name" value="ABC_TRANSPORTER_2"/>
    <property type="match status" value="2"/>
</dbReference>
<evidence type="ECO:0000256" key="4">
    <source>
        <dbReference type="ARBA" id="ARBA00022737"/>
    </source>
</evidence>
<dbReference type="Pfam" id="PF23321">
    <property type="entry name" value="R1_ABCA1"/>
    <property type="match status" value="1"/>
</dbReference>
<dbReference type="Pfam" id="PF12698">
    <property type="entry name" value="ABC2_membrane_3"/>
    <property type="match status" value="2"/>
</dbReference>
<evidence type="ECO:0000256" key="1">
    <source>
        <dbReference type="ARBA" id="ARBA00004141"/>
    </source>
</evidence>
<feature type="transmembrane region" description="Helical" evidence="10">
    <location>
        <begin position="1262"/>
        <end position="1283"/>
    </location>
</feature>
<evidence type="ECO:0000256" key="2">
    <source>
        <dbReference type="ARBA" id="ARBA00022448"/>
    </source>
</evidence>
<dbReference type="InterPro" id="IPR013525">
    <property type="entry name" value="ABC2_TM"/>
</dbReference>
<dbReference type="GO" id="GO:0016020">
    <property type="term" value="C:membrane"/>
    <property type="evidence" value="ECO:0007669"/>
    <property type="project" value="UniProtKB-SubCell"/>
</dbReference>
<feature type="transmembrane region" description="Helical" evidence="10">
    <location>
        <begin position="370"/>
        <end position="390"/>
    </location>
</feature>
<dbReference type="GO" id="GO:0016887">
    <property type="term" value="F:ATP hydrolysis activity"/>
    <property type="evidence" value="ECO:0007669"/>
    <property type="project" value="InterPro"/>
</dbReference>
<feature type="transmembrane region" description="Helical" evidence="10">
    <location>
        <begin position="283"/>
        <end position="306"/>
    </location>
</feature>
<evidence type="ECO:0000256" key="5">
    <source>
        <dbReference type="ARBA" id="ARBA00022741"/>
    </source>
</evidence>
<dbReference type="SMART" id="SM00382">
    <property type="entry name" value="AAA"/>
    <property type="match status" value="2"/>
</dbReference>
<evidence type="ECO:0000313" key="12">
    <source>
        <dbReference type="EMBL" id="OXA43780.1"/>
    </source>
</evidence>
<dbReference type="InterPro" id="IPR056264">
    <property type="entry name" value="R2_ABCA1-4-like"/>
</dbReference>
<feature type="transmembrane region" description="Helical" evidence="10">
    <location>
        <begin position="57"/>
        <end position="77"/>
    </location>
</feature>
<dbReference type="PANTHER" id="PTHR19229:SF250">
    <property type="entry name" value="ABC TRANSPORTER DOMAIN-CONTAINING PROTEIN-RELATED"/>
    <property type="match status" value="1"/>
</dbReference>
<evidence type="ECO:0000256" key="10">
    <source>
        <dbReference type="SAM" id="Phobius"/>
    </source>
</evidence>
<sequence>MPSKRYVVQDIPDEKSGENQVSKQGRKNRMEKKKSAGFGQRLGLLLWKNLLLRRRHWMVTILEILLPTLVALALAFLRTQIVDDNKTVMNTTTIFPSQDEMEMLGETRRTLFRKRSFLAYVPQNNLTRQIMEDMAGRIKAKRMELKGFDTEAELEEFNEQSELESAKEFVQRVRAAIVFGKPFHSGDVEDLKNTPDGRLDYIVRLPIYTIETRSSFPWIQFAGPSDDNAFSYVNGGFTGLQILLDKILISLVSGKEVDTEIHHQVFPYPPYVRNKGFDQLNSLAVPLFMIIGFVFIVPSIIIKVVSERETGIKELMKIMGLPNWIHWLGWMINSLLVLVISVTLVIFLFFTTFNEETGPVLPYSDPTVWWVVFFFYIIAATSYCFFVSVLSDRATTATALGIVTWLVIYLVLAVPMEQNAESVTLTRKLVSCLFPNMALHWAVKAMYSFETRGVGANWQTAFQPTSPIDGFALYHVLIMFVVDTVIFVTLTIYLENVLPSKYGLRKPWYYIFQKSTWISDDTPKAIATRRASLAAPIERPGFEKEPVGLTVGVAIQNLKKIFGKKRAVDGISLKVYEGQITALLGHNGAGKTTALSILTGLFPPSGGTASVSGYDIRSEMDQVRESLGLCPQHNMLFDRLTVWEHLILFGRLKGLSHQEAAKDAKTLISKLALKEKTHYMSCELSGGQKRKLSLGMALIGGSKVVILDECTSGMDPEARRVIWDLLLEMRGERTIILTTHFMEEADVLGDRIAMMASGKIKCCGTPLFLKKYYGTGYTLKLTTNGGESGNKEILDVVQSFIPRAIMESNDNNNGHSNGHNKNNQTEISMSLPNDAKTLEIFPDVFSKLNTEKESLGIVTVGLSLSTIDQVFLKIGEMEALENGELMIEEDKHNEKPNGVTNGINMNGTSGNEKEEQRRPQRLLMHQLFGLFQKKYNFTIRNKKLLISQFVIPPLLLIAAILLSTIAYSPATSSPPLKMNISQFKTAVTLYSSSDKETGDIYSNLVGKDGQPQYINPNSTNLIDELIKIADYDLGAYRDQYMIAAYLNSSYVNAMYNSIPFHSSPISMNLATNTILKSMTDKKDYSIDITYHPLENQLFATLQAAQPNPAFTLLVPVVFGALVPIGLALFAASYAVFPTEERLSNSKQLQLMTGVNTLTFWGTSFVWDFFIMTVAILLMVIAFPIFENEGSFTAHDGFGSIILILLIYGYSAISFSYLFSLFSSSSPFAFAWVTIIHVLFGMMIPIIIFFADNANLTTALLPFRWFFRLFSSFGGSMSIMRFAAIATSNSRCNILTSKELDIICNPKYQVDGQLRQCCPNCLEFANEFTPDIPACFEPEKFFTWNYTYTSATDAKKYTIPGIGQEVMYVMIIALVYQILVVLIESGVLQRVRAKIGGIFEAGTSKSLDAMEKAEGYKVDEDVAAENERVHKMTKSEDALVVCDLSKNFGSFAAVREINFGVHYGECFGLLGVNGAGKTTTFRMLTGDEDLTSGNASSFMNTLRTNKKDFFANIGYCPQFDAIISSLSGREMLTLFCHLRGVPFSETRKEVDKWLLKLGLEKSGDVPSGSYSGGMKRRLSVGIAMIGDPPVVLLDEPTSGVDPASRRQFWDVISSAKASGQSVILTSHSMDEIEVLCSRLGIMVNGRFQCMGSAEYLRNKFAHGYTLVLRLKHHHHVDSPIIAHMKTEISTRFDPCELQDEHQNILQFQLLDSTIPWDEIFRNMEELKKMHIPAVPEIMSETSRRQSLKIVPGEDDATYGSLIEDYTVSLTSLEEVFLSFARKQYSGRSAESSCLGLGLVCKSCNI</sequence>
<dbReference type="Gene3D" id="3.40.50.300">
    <property type="entry name" value="P-loop containing nucleotide triphosphate hydrolases"/>
    <property type="match status" value="2"/>
</dbReference>
<dbReference type="GO" id="GO:0005319">
    <property type="term" value="F:lipid transporter activity"/>
    <property type="evidence" value="ECO:0007669"/>
    <property type="project" value="TreeGrafter"/>
</dbReference>
<feature type="transmembrane region" description="Helical" evidence="10">
    <location>
        <begin position="1157"/>
        <end position="1185"/>
    </location>
</feature>
<feature type="compositionally biased region" description="Polar residues" evidence="9">
    <location>
        <begin position="898"/>
        <end position="910"/>
    </location>
</feature>
<dbReference type="FunFam" id="3.40.50.300:FF:000298">
    <property type="entry name" value="ATP-binding cassette sub-family A member 12"/>
    <property type="match status" value="1"/>
</dbReference>
<dbReference type="InterPro" id="IPR003439">
    <property type="entry name" value="ABC_transporter-like_ATP-bd"/>
</dbReference>
<dbReference type="InterPro" id="IPR003593">
    <property type="entry name" value="AAA+_ATPase"/>
</dbReference>
<keyword evidence="7 10" id="KW-1133">Transmembrane helix</keyword>
<proteinExistence type="predicted"/>
<protein>
    <submittedName>
        <fullName evidence="12">ATP-binding cassette sub-family A member 3</fullName>
    </submittedName>
</protein>
<reference evidence="12 13" key="1">
    <citation type="submission" date="2015-12" db="EMBL/GenBank/DDBJ databases">
        <title>The genome of Folsomia candida.</title>
        <authorList>
            <person name="Faddeeva A."/>
            <person name="Derks M.F."/>
            <person name="Anvar Y."/>
            <person name="Smit S."/>
            <person name="Van Straalen N."/>
            <person name="Roelofs D."/>
        </authorList>
    </citation>
    <scope>NUCLEOTIDE SEQUENCE [LARGE SCALE GENOMIC DNA]</scope>
    <source>
        <strain evidence="12 13">VU population</strain>
        <tissue evidence="12">Whole body</tissue>
    </source>
</reference>
<organism evidence="12 13">
    <name type="scientific">Folsomia candida</name>
    <name type="common">Springtail</name>
    <dbReference type="NCBI Taxonomy" id="158441"/>
    <lineage>
        <taxon>Eukaryota</taxon>
        <taxon>Metazoa</taxon>
        <taxon>Ecdysozoa</taxon>
        <taxon>Arthropoda</taxon>
        <taxon>Hexapoda</taxon>
        <taxon>Collembola</taxon>
        <taxon>Entomobryomorpha</taxon>
        <taxon>Isotomoidea</taxon>
        <taxon>Isotomidae</taxon>
        <taxon>Proisotominae</taxon>
        <taxon>Folsomia</taxon>
    </lineage>
</organism>
<comment type="caution">
    <text evidence="12">The sequence shown here is derived from an EMBL/GenBank/DDBJ whole genome shotgun (WGS) entry which is preliminary data.</text>
</comment>
<dbReference type="Pfam" id="PF00005">
    <property type="entry name" value="ABC_tran"/>
    <property type="match status" value="2"/>
</dbReference>
<dbReference type="SUPFAM" id="SSF52540">
    <property type="entry name" value="P-loop containing nucleoside triphosphate hydrolases"/>
    <property type="match status" value="2"/>
</dbReference>
<evidence type="ECO:0000256" key="7">
    <source>
        <dbReference type="ARBA" id="ARBA00022989"/>
    </source>
</evidence>
<evidence type="ECO:0000259" key="11">
    <source>
        <dbReference type="PROSITE" id="PS50893"/>
    </source>
</evidence>
<dbReference type="InterPro" id="IPR027417">
    <property type="entry name" value="P-loop_NTPase"/>
</dbReference>
<feature type="transmembrane region" description="Helical" evidence="10">
    <location>
        <begin position="1365"/>
        <end position="1382"/>
    </location>
</feature>
<evidence type="ECO:0000313" key="13">
    <source>
        <dbReference type="Proteomes" id="UP000198287"/>
    </source>
</evidence>
<dbReference type="FunFam" id="3.40.50.300:FF:002470">
    <property type="entry name" value="ABC transporter, putative"/>
    <property type="match status" value="1"/>
</dbReference>
<feature type="domain" description="ABC transporter" evidence="11">
    <location>
        <begin position="553"/>
        <end position="782"/>
    </location>
</feature>
<dbReference type="GO" id="GO:0140359">
    <property type="term" value="F:ABC-type transporter activity"/>
    <property type="evidence" value="ECO:0007669"/>
    <property type="project" value="InterPro"/>
</dbReference>
<feature type="transmembrane region" description="Helical" evidence="10">
    <location>
        <begin position="327"/>
        <end position="350"/>
    </location>
</feature>
<dbReference type="Proteomes" id="UP000198287">
    <property type="component" value="Unassembled WGS sequence"/>
</dbReference>
<dbReference type="PROSITE" id="PS00211">
    <property type="entry name" value="ABC_TRANSPORTER_1"/>
    <property type="match status" value="2"/>
</dbReference>
<dbReference type="InterPro" id="IPR017871">
    <property type="entry name" value="ABC_transporter-like_CS"/>
</dbReference>
<keyword evidence="13" id="KW-1185">Reference proteome</keyword>
<dbReference type="GO" id="GO:0005524">
    <property type="term" value="F:ATP binding"/>
    <property type="evidence" value="ECO:0007669"/>
    <property type="project" value="UniProtKB-KW"/>
</dbReference>
<feature type="transmembrane region" description="Helical" evidence="10">
    <location>
        <begin position="1112"/>
        <end position="1136"/>
    </location>
</feature>
<evidence type="ECO:0000256" key="8">
    <source>
        <dbReference type="ARBA" id="ARBA00023136"/>
    </source>
</evidence>
<keyword evidence="8 10" id="KW-0472">Membrane</keyword>
<dbReference type="OrthoDB" id="10255969at2759"/>
<comment type="subcellular location">
    <subcellularLocation>
        <location evidence="1">Membrane</location>
        <topology evidence="1">Multi-pass membrane protein</topology>
    </subcellularLocation>
</comment>
<name>A0A226DF65_FOLCA</name>
<feature type="transmembrane region" description="Helical" evidence="10">
    <location>
        <begin position="1228"/>
        <end position="1250"/>
    </location>
</feature>
<feature type="region of interest" description="Disordered" evidence="9">
    <location>
        <begin position="1"/>
        <end position="34"/>
    </location>
</feature>
<feature type="transmembrane region" description="Helical" evidence="10">
    <location>
        <begin position="397"/>
        <end position="416"/>
    </location>
</feature>
<dbReference type="PANTHER" id="PTHR19229">
    <property type="entry name" value="ATP-BINDING CASSETTE TRANSPORTER SUBFAMILY A ABCA"/>
    <property type="match status" value="1"/>
</dbReference>
<feature type="transmembrane region" description="Helical" evidence="10">
    <location>
        <begin position="944"/>
        <end position="967"/>
    </location>
</feature>
<feature type="transmembrane region" description="Helical" evidence="10">
    <location>
        <begin position="1197"/>
        <end position="1221"/>
    </location>
</feature>
<evidence type="ECO:0000256" key="3">
    <source>
        <dbReference type="ARBA" id="ARBA00022692"/>
    </source>
</evidence>
<feature type="region of interest" description="Disordered" evidence="9">
    <location>
        <begin position="892"/>
        <end position="918"/>
    </location>
</feature>
<keyword evidence="3 10" id="KW-0812">Transmembrane</keyword>
<keyword evidence="6 12" id="KW-0067">ATP-binding</keyword>
<feature type="domain" description="ABC transporter" evidence="11">
    <location>
        <begin position="1438"/>
        <end position="1668"/>
    </location>
</feature>
<keyword evidence="2" id="KW-0813">Transport</keyword>
<gene>
    <name evidence="12" type="ORF">Fcan01_21528</name>
</gene>
<evidence type="ECO:0000256" key="6">
    <source>
        <dbReference type="ARBA" id="ARBA00022840"/>
    </source>
</evidence>
<dbReference type="OMA" id="DLAYNCK"/>
<dbReference type="InterPro" id="IPR026082">
    <property type="entry name" value="ABCA"/>
</dbReference>
<dbReference type="EMBL" id="LNIX01000021">
    <property type="protein sequence ID" value="OXA43780.1"/>
    <property type="molecule type" value="Genomic_DNA"/>
</dbReference>